<dbReference type="InterPro" id="IPR050312">
    <property type="entry name" value="IolE/XylAMocC-like"/>
</dbReference>
<dbReference type="PANTHER" id="PTHR12110:SF21">
    <property type="entry name" value="XYLOSE ISOMERASE-LIKE TIM BARREL DOMAIN-CONTAINING PROTEIN"/>
    <property type="match status" value="1"/>
</dbReference>
<feature type="domain" description="Xylose isomerase-like TIM barrel" evidence="1">
    <location>
        <begin position="49"/>
        <end position="309"/>
    </location>
</feature>
<sequence>MSLTYGAYTACLADRDLPDALDVLKDADLSGAEVNVGGFIPSPHCPVDSLLASATAREDYLGVFEEKGMALTGLNTSGNPTSPLPKEGIKHAHDLRQAIRLAGLLGVTEIVAMSGTPGTDPSAKYPTWVVNPWNGIDMEVLDYQWGVVAPFFTEIDALARDNGVTVCLELHPRNLVFTVPSFERLISKTGATNLRVNMDPSHLFWQQMDPIAAMKRLGGLVGHVHAKDTKIFPGAAYRGVLDTDFTPVPAEAENKTPVAYDYWCSSWPEDPAWRFVALGLGHDVDYWTEFLSVARECNPDMNINIEHEDAAYGNVEGLTIGASTLLAAAAALSA</sequence>
<dbReference type="AlphaFoldDB" id="A0A923E3Z6"/>
<name>A0A923E3Z6_9ACTO</name>
<evidence type="ECO:0000259" key="1">
    <source>
        <dbReference type="Pfam" id="PF01261"/>
    </source>
</evidence>
<evidence type="ECO:0000313" key="3">
    <source>
        <dbReference type="Proteomes" id="UP000617426"/>
    </source>
</evidence>
<keyword evidence="3" id="KW-1185">Reference proteome</keyword>
<dbReference type="Gene3D" id="3.20.20.150">
    <property type="entry name" value="Divalent-metal-dependent TIM barrel enzymes"/>
    <property type="match status" value="1"/>
</dbReference>
<gene>
    <name evidence="2" type="ORF">HD592_000690</name>
</gene>
<comment type="caution">
    <text evidence="2">The sequence shown here is derived from an EMBL/GenBank/DDBJ whole genome shotgun (WGS) entry which is preliminary data.</text>
</comment>
<accession>A0A923E3Z6</accession>
<dbReference type="GO" id="GO:0016853">
    <property type="term" value="F:isomerase activity"/>
    <property type="evidence" value="ECO:0007669"/>
    <property type="project" value="UniProtKB-KW"/>
</dbReference>
<dbReference type="InterPro" id="IPR036237">
    <property type="entry name" value="Xyl_isomerase-like_sf"/>
</dbReference>
<reference evidence="2" key="1">
    <citation type="submission" date="2020-08" db="EMBL/GenBank/DDBJ databases">
        <title>Sequencing the genomes of 1000 actinobacteria strains.</title>
        <authorList>
            <person name="Klenk H.-P."/>
        </authorList>
    </citation>
    <scope>NUCLEOTIDE SEQUENCE</scope>
    <source>
        <strain evidence="2">DSM 10695</strain>
    </source>
</reference>
<proteinExistence type="predicted"/>
<organism evidence="2 3">
    <name type="scientific">Schaalia hyovaginalis</name>
    <dbReference type="NCBI Taxonomy" id="29316"/>
    <lineage>
        <taxon>Bacteria</taxon>
        <taxon>Bacillati</taxon>
        <taxon>Actinomycetota</taxon>
        <taxon>Actinomycetes</taxon>
        <taxon>Actinomycetales</taxon>
        <taxon>Actinomycetaceae</taxon>
        <taxon>Schaalia</taxon>
    </lineage>
</organism>
<dbReference type="Proteomes" id="UP000617426">
    <property type="component" value="Unassembled WGS sequence"/>
</dbReference>
<protein>
    <submittedName>
        <fullName evidence="2">Sugar phosphate isomerase/epimerase</fullName>
    </submittedName>
</protein>
<dbReference type="Pfam" id="PF01261">
    <property type="entry name" value="AP_endonuc_2"/>
    <property type="match status" value="1"/>
</dbReference>
<dbReference type="SUPFAM" id="SSF51658">
    <property type="entry name" value="Xylose isomerase-like"/>
    <property type="match status" value="1"/>
</dbReference>
<dbReference type="EMBL" id="JACHMK010000001">
    <property type="protein sequence ID" value="MBB6334125.1"/>
    <property type="molecule type" value="Genomic_DNA"/>
</dbReference>
<keyword evidence="2" id="KW-0413">Isomerase</keyword>
<dbReference type="PANTHER" id="PTHR12110">
    <property type="entry name" value="HYDROXYPYRUVATE ISOMERASE"/>
    <property type="match status" value="1"/>
</dbReference>
<dbReference type="InterPro" id="IPR013022">
    <property type="entry name" value="Xyl_isomerase-like_TIM-brl"/>
</dbReference>
<evidence type="ECO:0000313" key="2">
    <source>
        <dbReference type="EMBL" id="MBB6334125.1"/>
    </source>
</evidence>
<dbReference type="RefSeq" id="WP_184451903.1">
    <property type="nucleotide sequence ID" value="NZ_JACHMK010000001.1"/>
</dbReference>